<keyword evidence="3" id="KW-0597">Phosphoprotein</keyword>
<dbReference type="Pfam" id="PF15276">
    <property type="entry name" value="PP1_bind"/>
    <property type="match status" value="1"/>
</dbReference>
<name>A0A7K5CD32_MOTAL</name>
<evidence type="ECO:0000256" key="2">
    <source>
        <dbReference type="ARBA" id="ARBA00022499"/>
    </source>
</evidence>
<dbReference type="EMBL" id="VXBE01009240">
    <property type="protein sequence ID" value="NWS05838.1"/>
    <property type="molecule type" value="Genomic_DNA"/>
</dbReference>
<feature type="non-terminal residue" evidence="9">
    <location>
        <position position="1"/>
    </location>
</feature>
<comment type="caution">
    <text evidence="9">The sequence shown here is derived from an EMBL/GenBank/DDBJ whole genome shotgun (WGS) entry which is preliminary data.</text>
</comment>
<feature type="compositionally biased region" description="Basic residues" evidence="7">
    <location>
        <begin position="1"/>
        <end position="10"/>
    </location>
</feature>
<dbReference type="GO" id="GO:0005634">
    <property type="term" value="C:nucleus"/>
    <property type="evidence" value="ECO:0007669"/>
    <property type="project" value="UniProtKB-SubCell"/>
</dbReference>
<keyword evidence="2" id="KW-1017">Isopeptide bond</keyword>
<sequence length="81" mass="8891">SGKTKRISQKRKSDETLPQTLGKRKRVSFGGHLSPELFDKSLPPNSPLKKGALPARRSLPHGNSPRAVLKKAQGLKLLINQ</sequence>
<accession>A0A7K5CD32</accession>
<gene>
    <name evidence="9" type="primary">Mki67_1</name>
    <name evidence="9" type="ORF">MOTALB_R04949</name>
</gene>
<keyword evidence="6" id="KW-0131">Cell cycle</keyword>
<evidence type="ECO:0000256" key="7">
    <source>
        <dbReference type="SAM" id="MobiDB-lite"/>
    </source>
</evidence>
<evidence type="ECO:0000256" key="3">
    <source>
        <dbReference type="ARBA" id="ARBA00022553"/>
    </source>
</evidence>
<evidence type="ECO:0000259" key="8">
    <source>
        <dbReference type="Pfam" id="PF15276"/>
    </source>
</evidence>
<evidence type="ECO:0000256" key="1">
    <source>
        <dbReference type="ARBA" id="ARBA00004123"/>
    </source>
</evidence>
<keyword evidence="5" id="KW-0539">Nucleus</keyword>
<feature type="non-terminal residue" evidence="9">
    <location>
        <position position="81"/>
    </location>
</feature>
<dbReference type="GO" id="GO:0005694">
    <property type="term" value="C:chromosome"/>
    <property type="evidence" value="ECO:0007669"/>
    <property type="project" value="TreeGrafter"/>
</dbReference>
<organism evidence="9 10">
    <name type="scientific">Motacilla alba</name>
    <name type="common">White wagtail</name>
    <name type="synonym">Pied wagtail</name>
    <dbReference type="NCBI Taxonomy" id="45807"/>
    <lineage>
        <taxon>Eukaryota</taxon>
        <taxon>Metazoa</taxon>
        <taxon>Chordata</taxon>
        <taxon>Craniata</taxon>
        <taxon>Vertebrata</taxon>
        <taxon>Euteleostomi</taxon>
        <taxon>Archelosauria</taxon>
        <taxon>Archosauria</taxon>
        <taxon>Dinosauria</taxon>
        <taxon>Saurischia</taxon>
        <taxon>Theropoda</taxon>
        <taxon>Coelurosauria</taxon>
        <taxon>Aves</taxon>
        <taxon>Neognathae</taxon>
        <taxon>Neoaves</taxon>
        <taxon>Telluraves</taxon>
        <taxon>Australaves</taxon>
        <taxon>Passeriformes</taxon>
        <taxon>Passeroidea</taxon>
        <taxon>Motacillidae</taxon>
        <taxon>Motacilla</taxon>
    </lineage>
</organism>
<evidence type="ECO:0000256" key="6">
    <source>
        <dbReference type="ARBA" id="ARBA00023306"/>
    </source>
</evidence>
<dbReference type="GO" id="GO:0051983">
    <property type="term" value="P:regulation of chromosome segregation"/>
    <property type="evidence" value="ECO:0007669"/>
    <property type="project" value="TreeGrafter"/>
</dbReference>
<evidence type="ECO:0000313" key="10">
    <source>
        <dbReference type="Proteomes" id="UP000532252"/>
    </source>
</evidence>
<feature type="region of interest" description="Disordered" evidence="7">
    <location>
        <begin position="1"/>
        <end position="68"/>
    </location>
</feature>
<dbReference type="AlphaFoldDB" id="A0A7K5CD32"/>
<keyword evidence="4" id="KW-0832">Ubl conjugation</keyword>
<proteinExistence type="predicted"/>
<dbReference type="PANTHER" id="PTHR21603:SF17">
    <property type="entry name" value="PROLIFERATION MARKER PROTEIN KI-67"/>
    <property type="match status" value="1"/>
</dbReference>
<keyword evidence="10" id="KW-1185">Reference proteome</keyword>
<dbReference type="Proteomes" id="UP000532252">
    <property type="component" value="Unassembled WGS sequence"/>
</dbReference>
<dbReference type="GO" id="GO:0007088">
    <property type="term" value="P:regulation of mitotic nuclear division"/>
    <property type="evidence" value="ECO:0007669"/>
    <property type="project" value="TreeGrafter"/>
</dbReference>
<feature type="domain" description="PP1-binding" evidence="8">
    <location>
        <begin position="23"/>
        <end position="72"/>
    </location>
</feature>
<protein>
    <submittedName>
        <fullName evidence="9">KI67 protein</fullName>
    </submittedName>
</protein>
<evidence type="ECO:0000256" key="5">
    <source>
        <dbReference type="ARBA" id="ARBA00023242"/>
    </source>
</evidence>
<evidence type="ECO:0000256" key="4">
    <source>
        <dbReference type="ARBA" id="ARBA00022843"/>
    </source>
</evidence>
<dbReference type="InterPro" id="IPR029334">
    <property type="entry name" value="PP1-bd"/>
</dbReference>
<comment type="subcellular location">
    <subcellularLocation>
        <location evidence="1">Nucleus</location>
    </subcellularLocation>
</comment>
<dbReference type="PANTHER" id="PTHR21603">
    <property type="entry name" value="ANTIGEN KI-67-LIKE PROTEIN"/>
    <property type="match status" value="1"/>
</dbReference>
<evidence type="ECO:0000313" key="9">
    <source>
        <dbReference type="EMBL" id="NWS05838.1"/>
    </source>
</evidence>
<reference evidence="9 10" key="1">
    <citation type="submission" date="2019-09" db="EMBL/GenBank/DDBJ databases">
        <title>Bird 10,000 Genomes (B10K) Project - Family phase.</title>
        <authorList>
            <person name="Zhang G."/>
        </authorList>
    </citation>
    <scope>NUCLEOTIDE SEQUENCE [LARGE SCALE GENOMIC DNA]</scope>
    <source>
        <strain evidence="9">B10K-DU-001-75</strain>
        <tissue evidence="9">Muscle</tissue>
    </source>
</reference>